<comment type="caution">
    <text evidence="2">The sequence shown here is derived from an EMBL/GenBank/DDBJ whole genome shotgun (WGS) entry which is preliminary data.</text>
</comment>
<name>A0A843U9U4_COLES</name>
<evidence type="ECO:0000256" key="1">
    <source>
        <dbReference type="SAM" id="MobiDB-lite"/>
    </source>
</evidence>
<protein>
    <submittedName>
        <fullName evidence="2">Uncharacterized protein</fullName>
    </submittedName>
</protein>
<sequence>MGWEHHPNNYRSVTSVIKLCWTQDGVYTPVLESNFVDIPDGNKDMFVFTCSGTLLSSLNLQKLAAIVTASSSSSSNSSTGIRKKAATPQRQV</sequence>
<proteinExistence type="predicted"/>
<reference evidence="2" key="1">
    <citation type="submission" date="2017-07" db="EMBL/GenBank/DDBJ databases">
        <title>Taro Niue Genome Assembly and Annotation.</title>
        <authorList>
            <person name="Atibalentja N."/>
            <person name="Keating K."/>
            <person name="Fields C.J."/>
        </authorList>
    </citation>
    <scope>NUCLEOTIDE SEQUENCE</scope>
    <source>
        <strain evidence="2">Niue_2</strain>
        <tissue evidence="2">Leaf</tissue>
    </source>
</reference>
<feature type="region of interest" description="Disordered" evidence="1">
    <location>
        <begin position="69"/>
        <end position="92"/>
    </location>
</feature>
<dbReference type="Gene3D" id="3.30.530.20">
    <property type="match status" value="1"/>
</dbReference>
<keyword evidence="3" id="KW-1185">Reference proteome</keyword>
<gene>
    <name evidence="2" type="ORF">Taro_012664</name>
</gene>
<dbReference type="Proteomes" id="UP000652761">
    <property type="component" value="Unassembled WGS sequence"/>
</dbReference>
<evidence type="ECO:0000313" key="2">
    <source>
        <dbReference type="EMBL" id="MQL80241.1"/>
    </source>
</evidence>
<dbReference type="AlphaFoldDB" id="A0A843U9U4"/>
<dbReference type="EMBL" id="NMUH01000496">
    <property type="protein sequence ID" value="MQL80241.1"/>
    <property type="molecule type" value="Genomic_DNA"/>
</dbReference>
<dbReference type="InterPro" id="IPR023393">
    <property type="entry name" value="START-like_dom_sf"/>
</dbReference>
<evidence type="ECO:0000313" key="3">
    <source>
        <dbReference type="Proteomes" id="UP000652761"/>
    </source>
</evidence>
<accession>A0A843U9U4</accession>
<organism evidence="2 3">
    <name type="scientific">Colocasia esculenta</name>
    <name type="common">Wild taro</name>
    <name type="synonym">Arum esculentum</name>
    <dbReference type="NCBI Taxonomy" id="4460"/>
    <lineage>
        <taxon>Eukaryota</taxon>
        <taxon>Viridiplantae</taxon>
        <taxon>Streptophyta</taxon>
        <taxon>Embryophyta</taxon>
        <taxon>Tracheophyta</taxon>
        <taxon>Spermatophyta</taxon>
        <taxon>Magnoliopsida</taxon>
        <taxon>Liliopsida</taxon>
        <taxon>Araceae</taxon>
        <taxon>Aroideae</taxon>
        <taxon>Colocasieae</taxon>
        <taxon>Colocasia</taxon>
    </lineage>
</organism>